<accession>A0ACB5QSJ8</accession>
<dbReference type="Proteomes" id="UP001055013">
    <property type="component" value="Unassembled WGS sequence"/>
</dbReference>
<protein>
    <submittedName>
        <fullName evidence="1">Uncharacterized protein</fullName>
    </submittedName>
</protein>
<sequence>MTSLAIETSAAAEPATGQLTSGHFQLGSNPTLLKSSNNQCHGQIEMSGFELFRNVGF</sequence>
<reference evidence="1" key="1">
    <citation type="submission" date="2021-09" db="EMBL/GenBank/DDBJ databases">
        <title>Isolation and characterization of 3-chlorobenzoate degrading bacteria from soils in Shizuoka.</title>
        <authorList>
            <person name="Ifat A."/>
            <person name="Ogawa N."/>
            <person name="Kimbara K."/>
            <person name="Moriuchi R."/>
            <person name="Dohra H."/>
            <person name="Shintani M."/>
        </authorList>
    </citation>
    <scope>NUCLEOTIDE SEQUENCE</scope>
    <source>
        <strain evidence="1">19CS2-2</strain>
    </source>
</reference>
<evidence type="ECO:0000313" key="2">
    <source>
        <dbReference type="Proteomes" id="UP001055013"/>
    </source>
</evidence>
<comment type="caution">
    <text evidence="1">The sequence shown here is derived from an EMBL/GenBank/DDBJ whole genome shotgun (WGS) entry which is preliminary data.</text>
</comment>
<keyword evidence="2" id="KW-1185">Reference proteome</keyword>
<name>A0ACB5QSJ8_9BURK</name>
<organism evidence="1 2">
    <name type="scientific">Caballeronia novacaledonica</name>
    <dbReference type="NCBI Taxonomy" id="1544861"/>
    <lineage>
        <taxon>Bacteria</taxon>
        <taxon>Pseudomonadati</taxon>
        <taxon>Pseudomonadota</taxon>
        <taxon>Betaproteobacteria</taxon>
        <taxon>Burkholderiales</taxon>
        <taxon>Burkholderiaceae</taxon>
        <taxon>Caballeronia</taxon>
    </lineage>
</organism>
<gene>
    <name evidence="1" type="ORF">CBA19CS22_14190</name>
</gene>
<evidence type="ECO:0000313" key="1">
    <source>
        <dbReference type="EMBL" id="GJH17702.1"/>
    </source>
</evidence>
<dbReference type="EMBL" id="BPUR01000007">
    <property type="protein sequence ID" value="GJH17702.1"/>
    <property type="molecule type" value="Genomic_DNA"/>
</dbReference>
<proteinExistence type="predicted"/>